<dbReference type="Gene3D" id="3.30.40.220">
    <property type="match status" value="1"/>
</dbReference>
<sequence>METRQCTKCNEVKPLSSFSKGTRSANTFRGAREVGKVIYKPTCKMCDAAYAKAWRAANPDYQKRQRAKRARVEVLSIDPMLKSFVSCRVADAKARAAARNLPYDLDREYMLAIWDGVCALSGVPINCHKGSMYIGSIDRVNPELGYVKGNVQWVSWQVNRAKGEYSLEDLITMCRAVVERAETIRKE</sequence>
<evidence type="ECO:0000313" key="1">
    <source>
        <dbReference type="EMBL" id="WEV89177.1"/>
    </source>
</evidence>
<reference evidence="1" key="1">
    <citation type="submission" date="2023-02" db="EMBL/GenBank/DDBJ databases">
        <authorList>
            <person name="Bai B.Q."/>
            <person name="Huang H.X."/>
        </authorList>
    </citation>
    <scope>NUCLEOTIDE SEQUENCE</scope>
    <source>
        <strain evidence="1">Sewage</strain>
    </source>
</reference>
<accession>A0AAF0D851</accession>
<proteinExistence type="predicted"/>
<dbReference type="EMBL" id="OQ503491">
    <property type="protein sequence ID" value="WEV89177.1"/>
    <property type="molecule type" value="Genomic_DNA"/>
</dbReference>
<organism evidence="1">
    <name type="scientific">Acinetobacter phage vB_AbaA_LLY</name>
    <dbReference type="NCBI Taxonomy" id="2966626"/>
    <lineage>
        <taxon>Viruses</taxon>
        <taxon>Duplodnaviria</taxon>
        <taxon>Heunggongvirae</taxon>
        <taxon>Uroviricota</taxon>
        <taxon>Caudoviricetes</taxon>
        <taxon>Autographivirales</taxon>
        <taxon>Autoscriptoviridae</taxon>
        <taxon>Slopekvirinae</taxon>
        <taxon>Drulisvirus</taxon>
        <taxon>Drulisvirus LLY</taxon>
    </lineage>
</organism>
<name>A0AAF0D851_9CAUD</name>
<protein>
    <submittedName>
        <fullName evidence="1">Uncharacterized protein</fullName>
    </submittedName>
</protein>